<dbReference type="Pfam" id="PF22725">
    <property type="entry name" value="GFO_IDH_MocA_C3"/>
    <property type="match status" value="1"/>
</dbReference>
<dbReference type="Gene3D" id="3.30.360.10">
    <property type="entry name" value="Dihydrodipicolinate Reductase, domain 2"/>
    <property type="match status" value="1"/>
</dbReference>
<evidence type="ECO:0000313" key="3">
    <source>
        <dbReference type="EMBL" id="SHI86742.1"/>
    </source>
</evidence>
<name>A0A1M6EMK0_9BACT</name>
<dbReference type="InterPro" id="IPR055170">
    <property type="entry name" value="GFO_IDH_MocA-like_dom"/>
</dbReference>
<feature type="domain" description="GFO/IDH/MocA-like oxidoreductase" evidence="2">
    <location>
        <begin position="131"/>
        <end position="257"/>
    </location>
</feature>
<dbReference type="InterPro" id="IPR000683">
    <property type="entry name" value="Gfo/Idh/MocA-like_OxRdtase_N"/>
</dbReference>
<protein>
    <submittedName>
        <fullName evidence="3">Predicted dehydrogenase</fullName>
    </submittedName>
</protein>
<dbReference type="Proteomes" id="UP000184050">
    <property type="component" value="Unassembled WGS sequence"/>
</dbReference>
<dbReference type="SUPFAM" id="SSF51735">
    <property type="entry name" value="NAD(P)-binding Rossmann-fold domains"/>
    <property type="match status" value="1"/>
</dbReference>
<dbReference type="OrthoDB" id="9795543at2"/>
<keyword evidence="4" id="KW-1185">Reference proteome</keyword>
<evidence type="ECO:0000259" key="1">
    <source>
        <dbReference type="Pfam" id="PF01408"/>
    </source>
</evidence>
<dbReference type="Pfam" id="PF01408">
    <property type="entry name" value="GFO_IDH_MocA"/>
    <property type="match status" value="1"/>
</dbReference>
<dbReference type="STRING" id="1168035.SAMN05444280_10752"/>
<dbReference type="Gene3D" id="3.40.50.720">
    <property type="entry name" value="NAD(P)-binding Rossmann-like Domain"/>
    <property type="match status" value="1"/>
</dbReference>
<evidence type="ECO:0000313" key="4">
    <source>
        <dbReference type="Proteomes" id="UP000184050"/>
    </source>
</evidence>
<gene>
    <name evidence="3" type="ORF">SAMN05444280_10752</name>
</gene>
<dbReference type="GO" id="GO:0000166">
    <property type="term" value="F:nucleotide binding"/>
    <property type="evidence" value="ECO:0007669"/>
    <property type="project" value="InterPro"/>
</dbReference>
<dbReference type="InterPro" id="IPR036291">
    <property type="entry name" value="NAD(P)-bd_dom_sf"/>
</dbReference>
<evidence type="ECO:0000259" key="2">
    <source>
        <dbReference type="Pfam" id="PF22725"/>
    </source>
</evidence>
<dbReference type="InterPro" id="IPR052515">
    <property type="entry name" value="Gfo/Idh/MocA_Oxidoreductase"/>
</dbReference>
<organism evidence="3 4">
    <name type="scientific">Tangfeifania diversioriginum</name>
    <dbReference type="NCBI Taxonomy" id="1168035"/>
    <lineage>
        <taxon>Bacteria</taxon>
        <taxon>Pseudomonadati</taxon>
        <taxon>Bacteroidota</taxon>
        <taxon>Bacteroidia</taxon>
        <taxon>Marinilabiliales</taxon>
        <taxon>Prolixibacteraceae</taxon>
        <taxon>Tangfeifania</taxon>
    </lineage>
</organism>
<reference evidence="3 4" key="1">
    <citation type="submission" date="2016-11" db="EMBL/GenBank/DDBJ databases">
        <authorList>
            <person name="Jaros S."/>
            <person name="Januszkiewicz K."/>
            <person name="Wedrychowicz H."/>
        </authorList>
    </citation>
    <scope>NUCLEOTIDE SEQUENCE [LARGE SCALE GENOMIC DNA]</scope>
    <source>
        <strain evidence="3 4">DSM 27063</strain>
    </source>
</reference>
<dbReference type="PANTHER" id="PTHR43249">
    <property type="entry name" value="UDP-N-ACETYL-2-AMINO-2-DEOXY-D-GLUCURONATE OXIDASE"/>
    <property type="match status" value="1"/>
</dbReference>
<dbReference type="PANTHER" id="PTHR43249:SF1">
    <property type="entry name" value="D-GLUCOSIDE 3-DEHYDROGENASE"/>
    <property type="match status" value="1"/>
</dbReference>
<dbReference type="AlphaFoldDB" id="A0A1M6EMK0"/>
<accession>A0A1M6EMK0</accession>
<dbReference type="SUPFAM" id="SSF55347">
    <property type="entry name" value="Glyceraldehyde-3-phosphate dehydrogenase-like, C-terminal domain"/>
    <property type="match status" value="1"/>
</dbReference>
<dbReference type="EMBL" id="FQZE01000007">
    <property type="protein sequence ID" value="SHI86742.1"/>
    <property type="molecule type" value="Genomic_DNA"/>
</dbReference>
<proteinExistence type="predicted"/>
<feature type="domain" description="Gfo/Idh/MocA-like oxidoreductase N-terminal" evidence="1">
    <location>
        <begin position="3"/>
        <end position="123"/>
    </location>
</feature>
<sequence length="335" mass="37440">MKIKWGIIGIGNVTEKKSGPAFYKSQNSELVAVMRRNAEKAADYARRHNVPKWYSDASELINDPEVDAVYVATPPDSHASYAIEAMRAGKPVYVEKPMARNYAECQKMLKAAEETGMPLWVAYYRRSLPAFLKVKELVETGAIGKPLSVHVTLHKAPRKTDSNQPPTDWHVRPEISGGGYFFDLGSHELDYLDFVFGPIKNVTGLAANRAGLYQAEDTVIGTWEHESGVTGSGTWCFVTDKSAEKDEIEIIGDKGKIIIPCFTHGKVQIMRPEGITEMGFENPEHIQQNLVQQVINELRGEEKCVSTGESAARTAKVMDKMVKNYYKDYKPQQAH</sequence>
<dbReference type="RefSeq" id="WP_073167261.1">
    <property type="nucleotide sequence ID" value="NZ_FQZE01000007.1"/>
</dbReference>